<dbReference type="InterPro" id="IPR047817">
    <property type="entry name" value="ABC2_TM_bact-type"/>
</dbReference>
<dbReference type="GO" id="GO:0140359">
    <property type="term" value="F:ABC-type transporter activity"/>
    <property type="evidence" value="ECO:0007669"/>
    <property type="project" value="InterPro"/>
</dbReference>
<organism evidence="8 9">
    <name type="scientific">Candidatus Berkiella aquae</name>
    <dbReference type="NCBI Taxonomy" id="295108"/>
    <lineage>
        <taxon>Bacteria</taxon>
        <taxon>Pseudomonadati</taxon>
        <taxon>Pseudomonadota</taxon>
        <taxon>Gammaproteobacteria</taxon>
        <taxon>Candidatus Berkiellales</taxon>
        <taxon>Candidatus Berkiellaceae</taxon>
        <taxon>Candidatus Berkiella</taxon>
    </lineage>
</organism>
<feature type="transmembrane region" description="Helical" evidence="6">
    <location>
        <begin position="171"/>
        <end position="192"/>
    </location>
</feature>
<name>A0AAE3L8L6_9GAMM</name>
<reference evidence="8" key="1">
    <citation type="journal article" date="2016" name="Genome Announc.">
        <title>Draft Genome Sequences of Two Novel Amoeba-Resistant Intranuclear Bacteria, 'Candidatus Berkiella cookevillensis' and 'Candidatus Berkiella aquae'.</title>
        <authorList>
            <person name="Mehari Y.T."/>
            <person name="Arivett B.A."/>
            <person name="Farone A.L."/>
            <person name="Gunderson J.H."/>
            <person name="Farone M.B."/>
        </authorList>
    </citation>
    <scope>NUCLEOTIDE SEQUENCE</scope>
    <source>
        <strain evidence="8">HT99</strain>
    </source>
</reference>
<evidence type="ECO:0000256" key="6">
    <source>
        <dbReference type="RuleBase" id="RU361157"/>
    </source>
</evidence>
<dbReference type="PANTHER" id="PTHR43332:SF2">
    <property type="entry name" value="INNER MEMBRANE TRANSPORT PERMEASE YADH"/>
    <property type="match status" value="1"/>
</dbReference>
<feature type="domain" description="ABC transmembrane type-2" evidence="7">
    <location>
        <begin position="23"/>
        <end position="252"/>
    </location>
</feature>
<keyword evidence="4 6" id="KW-1133">Transmembrane helix</keyword>
<evidence type="ECO:0000256" key="5">
    <source>
        <dbReference type="ARBA" id="ARBA00023136"/>
    </source>
</evidence>
<evidence type="ECO:0000259" key="7">
    <source>
        <dbReference type="PROSITE" id="PS51012"/>
    </source>
</evidence>
<evidence type="ECO:0000256" key="4">
    <source>
        <dbReference type="ARBA" id="ARBA00022989"/>
    </source>
</evidence>
<dbReference type="PRINTS" id="PR00164">
    <property type="entry name" value="ABC2TRNSPORT"/>
</dbReference>
<feature type="transmembrane region" description="Helical" evidence="6">
    <location>
        <begin position="105"/>
        <end position="131"/>
    </location>
</feature>
<comment type="subcellular location">
    <subcellularLocation>
        <location evidence="6">Cell inner membrane</location>
        <topology evidence="6">Multi-pass membrane protein</topology>
    </subcellularLocation>
    <subcellularLocation>
        <location evidence="1">Membrane</location>
        <topology evidence="1">Multi-pass membrane protein</topology>
    </subcellularLocation>
</comment>
<dbReference type="PANTHER" id="PTHR43332">
    <property type="entry name" value="INNER MEMBRANE TRANSPORT PERMEASE YADH-RELATED"/>
    <property type="match status" value="1"/>
</dbReference>
<feature type="transmembrane region" description="Helical" evidence="6">
    <location>
        <begin position="143"/>
        <end position="164"/>
    </location>
</feature>
<evidence type="ECO:0000313" key="9">
    <source>
        <dbReference type="Proteomes" id="UP000051497"/>
    </source>
</evidence>
<dbReference type="NCBIfam" id="NF011648">
    <property type="entry name" value="PRK15066.1"/>
    <property type="match status" value="1"/>
</dbReference>
<proteinExistence type="inferred from homology"/>
<dbReference type="EMBL" id="LKAJ02000001">
    <property type="protein sequence ID" value="MCS5712381.1"/>
    <property type="molecule type" value="Genomic_DNA"/>
</dbReference>
<dbReference type="GO" id="GO:0043190">
    <property type="term" value="C:ATP-binding cassette (ABC) transporter complex"/>
    <property type="evidence" value="ECO:0007669"/>
    <property type="project" value="InterPro"/>
</dbReference>
<evidence type="ECO:0000256" key="3">
    <source>
        <dbReference type="ARBA" id="ARBA00022692"/>
    </source>
</evidence>
<accession>A0AAE3L8L6</accession>
<comment type="similarity">
    <text evidence="2 6">Belongs to the ABC-2 integral membrane protein family.</text>
</comment>
<keyword evidence="6" id="KW-0813">Transport</keyword>
<dbReference type="AlphaFoldDB" id="A0AAE3L8L6"/>
<feature type="transmembrane region" description="Helical" evidence="6">
    <location>
        <begin position="62"/>
        <end position="85"/>
    </location>
</feature>
<comment type="caution">
    <text evidence="8">The sequence shown here is derived from an EMBL/GenBank/DDBJ whole genome shotgun (WGS) entry which is preliminary data.</text>
</comment>
<feature type="transmembrane region" description="Helical" evidence="6">
    <location>
        <begin position="229"/>
        <end position="249"/>
    </location>
</feature>
<dbReference type="Pfam" id="PF01061">
    <property type="entry name" value="ABC2_membrane"/>
    <property type="match status" value="1"/>
</dbReference>
<dbReference type="InterPro" id="IPR013525">
    <property type="entry name" value="ABC2_TM"/>
</dbReference>
<feature type="transmembrane region" description="Helical" evidence="6">
    <location>
        <begin position="21"/>
        <end position="42"/>
    </location>
</feature>
<keyword evidence="6" id="KW-1003">Cell membrane</keyword>
<keyword evidence="3 6" id="KW-0812">Transmembrane</keyword>
<dbReference type="InterPro" id="IPR000412">
    <property type="entry name" value="ABC_2_transport"/>
</dbReference>
<dbReference type="InterPro" id="IPR052522">
    <property type="entry name" value="ABC-2_transport_permease"/>
</dbReference>
<evidence type="ECO:0000313" key="8">
    <source>
        <dbReference type="EMBL" id="MCS5712381.1"/>
    </source>
</evidence>
<evidence type="ECO:0000256" key="2">
    <source>
        <dbReference type="ARBA" id="ARBA00007783"/>
    </source>
</evidence>
<keyword evidence="9" id="KW-1185">Reference proteome</keyword>
<sequence length="257" mass="29051">MVTHLNWIALSTLTRREVMRFFRIWTQTLLPSPVSMVLYFVIFGGLIGPRIGVIDGYRYIEYIAPGLIMMAVINNAYANVVASFFGTKFQRNIEEMYVSPMSSWVIMLGFMIGGVARGCLVGLIVTCVALFFTKLHVHNMAVIFFSVLLTAMLFSLAGLINAIFSKKFDDISIIPTFVLTPLTYLGGVFYSMHMLSPFWQKLSHLNPILYMVNAFRYGMLGVSDVPVEISLIFIGACCVILYFWTWYLLEEGTAMKS</sequence>
<dbReference type="Proteomes" id="UP000051497">
    <property type="component" value="Unassembled WGS sequence"/>
</dbReference>
<evidence type="ECO:0000256" key="1">
    <source>
        <dbReference type="ARBA" id="ARBA00004141"/>
    </source>
</evidence>
<dbReference type="PIRSF" id="PIRSF006648">
    <property type="entry name" value="DrrB"/>
    <property type="match status" value="1"/>
</dbReference>
<reference evidence="8" key="2">
    <citation type="submission" date="2021-06" db="EMBL/GenBank/DDBJ databases">
        <title>Genomic Description and Analysis of Intracellular Bacteria, Candidatus Berkiella cookevillensis and Candidatus Berkiella aquae.</title>
        <authorList>
            <person name="Kidane D.T."/>
            <person name="Mehari Y.T."/>
            <person name="Rice F.C."/>
            <person name="Arivett B.A."/>
            <person name="Farone A.L."/>
            <person name="Berk S.G."/>
            <person name="Farone M.B."/>
        </authorList>
    </citation>
    <scope>NUCLEOTIDE SEQUENCE</scope>
    <source>
        <strain evidence="8">HT99</strain>
    </source>
</reference>
<keyword evidence="5 6" id="KW-0472">Membrane</keyword>
<protein>
    <recommendedName>
        <fullName evidence="6">Transport permease protein</fullName>
    </recommendedName>
</protein>
<dbReference type="PROSITE" id="PS51012">
    <property type="entry name" value="ABC_TM2"/>
    <property type="match status" value="1"/>
</dbReference>
<gene>
    <name evidence="8" type="ORF">HT99x_013145</name>
</gene>